<feature type="compositionally biased region" description="Low complexity" evidence="1">
    <location>
        <begin position="538"/>
        <end position="554"/>
    </location>
</feature>
<dbReference type="Proteomes" id="UP000750711">
    <property type="component" value="Unassembled WGS sequence"/>
</dbReference>
<proteinExistence type="predicted"/>
<feature type="domain" description="GAF" evidence="2">
    <location>
        <begin position="387"/>
        <end position="494"/>
    </location>
</feature>
<organism evidence="3 4">
    <name type="scientific">Trichoglossum hirsutum</name>
    <dbReference type="NCBI Taxonomy" id="265104"/>
    <lineage>
        <taxon>Eukaryota</taxon>
        <taxon>Fungi</taxon>
        <taxon>Dikarya</taxon>
        <taxon>Ascomycota</taxon>
        <taxon>Pezizomycotina</taxon>
        <taxon>Geoglossomycetes</taxon>
        <taxon>Geoglossales</taxon>
        <taxon>Geoglossaceae</taxon>
        <taxon>Trichoglossum</taxon>
    </lineage>
</organism>
<evidence type="ECO:0000259" key="2">
    <source>
        <dbReference type="Pfam" id="PF01590"/>
    </source>
</evidence>
<dbReference type="PANTHER" id="PTHR43102">
    <property type="entry name" value="SLR1143 PROTEIN"/>
    <property type="match status" value="1"/>
</dbReference>
<evidence type="ECO:0000313" key="4">
    <source>
        <dbReference type="Proteomes" id="UP000750711"/>
    </source>
</evidence>
<feature type="region of interest" description="Disordered" evidence="1">
    <location>
        <begin position="171"/>
        <end position="214"/>
    </location>
</feature>
<sequence length="911" mass="98640">MVGSRSLKLKRSFSRIAFRQDKGGSTDHPPVPPLDADDTAYGEPVFERPIYLQPLAARSLSESASTSRRTSAASPSSVPTSPTRTGLFSRSIDLLAAHQTLARAQQRNNGGAEKTDLFPDKVDLLAARQVVMRQEPEASPAKSDKMFTQAKMVLVEQDTLDRSGFLKRIFSRQNRSSKEQNALEQSQSGGADPGHNDSVIPKMGPSPHTHPLLSKPYARDEFVHTRPQGSKPLESSLSVARRKGELALATRSASMRSITRGVPESNDSHANLPEPKKNDSEAEEAEVATETVPTVTTAAEAAPVAAAPVAAAAANSTVEVGYGQEWNFFVRCYAEGRFNISNPPDPPPRPSDFNHLIAPTPPNETERLRAVEQINLNYPRWASSKAEHLVQLATKVFGTSCASISFVDSHNEVMKAECGYQTSIIPRDSSIGAHVLLSTDSMVILDTKKDWRLQDNPLVTGAPQIRFYAGAPLTTPEGHVVGVFAIFDTKPLTDFPLPLRRKLVDLTKIASSDIEILIEEQRLIGNKDGEETPKHKSSGAATGEGETAASSGGTNKLTTKLLKNIEEESRQAQVVGSVGTEAGTSSVQDVISHDLFVRGDKSEEAQSDFPEPRNVSNKPQNQTWNASSTVAITPPQTPSRTSAASNESSLLKQTVSTPSGTNRSLSLSSDYDRPYVSRKHRKNMPRALKDTSKLGLKLDTHDDQQQQHPRSPGPVSSLTEAGFALSLIAGTLNYDLVYLLRVRPNPSWKGTEFTEFDSLSTRILVAHGLPKPEPVFDPFIHLRALRSEGGVIYQNPNQASSGADDDLGYGVGVLLPLLRDGVDELPLICTTDADGAEQEDAERKALTAAKIEAYSSCKGGVVLAAFKKQPSPGHDFSNEEVAYLREMGRGMKDIFIKGDILASPTPAENEA</sequence>
<dbReference type="AlphaFoldDB" id="A0A9P8I7Z7"/>
<feature type="region of interest" description="Disordered" evidence="1">
    <location>
        <begin position="248"/>
        <end position="292"/>
    </location>
</feature>
<feature type="compositionally biased region" description="Polar residues" evidence="1">
    <location>
        <begin position="638"/>
        <end position="669"/>
    </location>
</feature>
<feature type="region of interest" description="Disordered" evidence="1">
    <location>
        <begin position="58"/>
        <end position="85"/>
    </location>
</feature>
<feature type="compositionally biased region" description="Polar residues" evidence="1">
    <location>
        <begin position="171"/>
        <end position="189"/>
    </location>
</feature>
<accession>A0A9P8I7Z7</accession>
<gene>
    <name evidence="3" type="ORF">GP486_006510</name>
</gene>
<evidence type="ECO:0000256" key="1">
    <source>
        <dbReference type="SAM" id="MobiDB-lite"/>
    </source>
</evidence>
<dbReference type="SUPFAM" id="SSF55781">
    <property type="entry name" value="GAF domain-like"/>
    <property type="match status" value="1"/>
</dbReference>
<dbReference type="Gene3D" id="3.30.450.40">
    <property type="match status" value="1"/>
</dbReference>
<feature type="region of interest" description="Disordered" evidence="1">
    <location>
        <begin position="17"/>
        <end position="42"/>
    </location>
</feature>
<feature type="region of interest" description="Disordered" evidence="1">
    <location>
        <begin position="601"/>
        <end position="690"/>
    </location>
</feature>
<reference evidence="3" key="1">
    <citation type="submission" date="2021-03" db="EMBL/GenBank/DDBJ databases">
        <title>Comparative genomics and phylogenomic investigation of the class Geoglossomycetes provide insights into ecological specialization and systematics.</title>
        <authorList>
            <person name="Melie T."/>
            <person name="Pirro S."/>
            <person name="Miller A.N."/>
            <person name="Quandt A."/>
        </authorList>
    </citation>
    <scope>NUCLEOTIDE SEQUENCE</scope>
    <source>
        <strain evidence="3">CAQ_001_2017</strain>
    </source>
</reference>
<dbReference type="Pfam" id="PF01590">
    <property type="entry name" value="GAF"/>
    <property type="match status" value="1"/>
</dbReference>
<name>A0A9P8I7Z7_9PEZI</name>
<comment type="caution">
    <text evidence="3">The sequence shown here is derived from an EMBL/GenBank/DDBJ whole genome shotgun (WGS) entry which is preliminary data.</text>
</comment>
<keyword evidence="4" id="KW-1185">Reference proteome</keyword>
<evidence type="ECO:0000313" key="3">
    <source>
        <dbReference type="EMBL" id="KAH0553420.1"/>
    </source>
</evidence>
<dbReference type="PANTHER" id="PTHR43102:SF2">
    <property type="entry name" value="GAF DOMAIN-CONTAINING PROTEIN"/>
    <property type="match status" value="1"/>
</dbReference>
<dbReference type="EMBL" id="JAGHQM010001484">
    <property type="protein sequence ID" value="KAH0553420.1"/>
    <property type="molecule type" value="Genomic_DNA"/>
</dbReference>
<feature type="region of interest" description="Disordered" evidence="1">
    <location>
        <begin position="527"/>
        <end position="555"/>
    </location>
</feature>
<protein>
    <recommendedName>
        <fullName evidence="2">GAF domain-containing protein</fullName>
    </recommendedName>
</protein>
<dbReference type="InterPro" id="IPR029016">
    <property type="entry name" value="GAF-like_dom_sf"/>
</dbReference>
<feature type="compositionally biased region" description="Polar residues" evidence="1">
    <location>
        <begin position="614"/>
        <end position="631"/>
    </location>
</feature>
<dbReference type="InterPro" id="IPR003018">
    <property type="entry name" value="GAF"/>
</dbReference>